<organism evidence="2 3">
    <name type="scientific">Ammonifex thiophilus</name>
    <dbReference type="NCBI Taxonomy" id="444093"/>
    <lineage>
        <taxon>Bacteria</taxon>
        <taxon>Bacillati</taxon>
        <taxon>Bacillota</taxon>
        <taxon>Clostridia</taxon>
        <taxon>Thermoanaerobacterales</taxon>
        <taxon>Thermoanaerobacteraceae</taxon>
        <taxon>Ammonifex</taxon>
    </lineage>
</organism>
<proteinExistence type="predicted"/>
<evidence type="ECO:0000313" key="3">
    <source>
        <dbReference type="Proteomes" id="UP000256329"/>
    </source>
</evidence>
<evidence type="ECO:0000256" key="1">
    <source>
        <dbReference type="SAM" id="Coils"/>
    </source>
</evidence>
<keyword evidence="3" id="KW-1185">Reference proteome</keyword>
<gene>
    <name evidence="2" type="ORF">DXX99_09805</name>
</gene>
<keyword evidence="1" id="KW-0175">Coiled coil</keyword>
<dbReference type="AlphaFoldDB" id="A0A3D8P346"/>
<comment type="caution">
    <text evidence="2">The sequence shown here is derived from an EMBL/GenBank/DDBJ whole genome shotgun (WGS) entry which is preliminary data.</text>
</comment>
<reference evidence="2 3" key="1">
    <citation type="submission" date="2018-08" db="EMBL/GenBank/DDBJ databases">
        <title>Form III RuBisCO-mediated autotrophy in Thermodesulfobium bacteria.</title>
        <authorList>
            <person name="Toshchakov S.V."/>
            <person name="Kublanov I.V."/>
            <person name="Frolov E."/>
            <person name="Bonch-Osmolovskaya E.A."/>
            <person name="Tourova T.P."/>
            <person name="Chernych N.A."/>
            <person name="Lebedinsky A.V."/>
        </authorList>
    </citation>
    <scope>NUCLEOTIDE SEQUENCE [LARGE SCALE GENOMIC DNA]</scope>
    <source>
        <strain evidence="2 3">SR</strain>
    </source>
</reference>
<dbReference type="Proteomes" id="UP000256329">
    <property type="component" value="Unassembled WGS sequence"/>
</dbReference>
<accession>A0A3D8P346</accession>
<evidence type="ECO:0000313" key="2">
    <source>
        <dbReference type="EMBL" id="RDV81176.1"/>
    </source>
</evidence>
<feature type="coiled-coil region" evidence="1">
    <location>
        <begin position="29"/>
        <end position="97"/>
    </location>
</feature>
<dbReference type="EMBL" id="QSLN01000023">
    <property type="protein sequence ID" value="RDV81176.1"/>
    <property type="molecule type" value="Genomic_DNA"/>
</dbReference>
<sequence length="146" mass="17104">MRVTSHFSGKTCRGFLFSESNPGQGVILVEEHINEKEALERELERLRKEKEQLEEEVRRLSAERNLLEKDLRRKRPAFELLARLRKLMLALEREEAEVAHLAACSDLSRHYLEAQRWLALLERYRRHIETALRGPVVDLEGGHPVV</sequence>
<name>A0A3D8P346_9THEO</name>
<protein>
    <submittedName>
        <fullName evidence="2">Uncharacterized protein</fullName>
    </submittedName>
</protein>